<dbReference type="KEGG" id="dcr:108203456"/>
<accession>A0AAF1AWQ9</accession>
<protein>
    <recommendedName>
        <fullName evidence="1">Helitron helicase-like domain-containing protein</fullName>
    </recommendedName>
</protein>
<dbReference type="Pfam" id="PF14214">
    <property type="entry name" value="Helitron_like_N"/>
    <property type="match status" value="1"/>
</dbReference>
<evidence type="ECO:0000313" key="2">
    <source>
        <dbReference type="EMBL" id="WOG95266.1"/>
    </source>
</evidence>
<evidence type="ECO:0000313" key="3">
    <source>
        <dbReference type="Proteomes" id="UP000077755"/>
    </source>
</evidence>
<keyword evidence="3" id="KW-1185">Reference proteome</keyword>
<dbReference type="InterPro" id="IPR025476">
    <property type="entry name" value="Helitron_helicase-like"/>
</dbReference>
<dbReference type="EMBL" id="CP093346">
    <property type="protein sequence ID" value="WOG95266.1"/>
    <property type="molecule type" value="Genomic_DNA"/>
</dbReference>
<gene>
    <name evidence="2" type="ORF">DCAR_0414578</name>
</gene>
<organism evidence="2 3">
    <name type="scientific">Daucus carota subsp. sativus</name>
    <name type="common">Carrot</name>
    <dbReference type="NCBI Taxonomy" id="79200"/>
    <lineage>
        <taxon>Eukaryota</taxon>
        <taxon>Viridiplantae</taxon>
        <taxon>Streptophyta</taxon>
        <taxon>Embryophyta</taxon>
        <taxon>Tracheophyta</taxon>
        <taxon>Spermatophyta</taxon>
        <taxon>Magnoliopsida</taxon>
        <taxon>eudicotyledons</taxon>
        <taxon>Gunneridae</taxon>
        <taxon>Pentapetalae</taxon>
        <taxon>asterids</taxon>
        <taxon>campanulids</taxon>
        <taxon>Apiales</taxon>
        <taxon>Apiaceae</taxon>
        <taxon>Apioideae</taxon>
        <taxon>Scandiceae</taxon>
        <taxon>Daucinae</taxon>
        <taxon>Daucus</taxon>
        <taxon>Daucus sect. Daucus</taxon>
    </lineage>
</organism>
<feature type="domain" description="Helitron helicase-like" evidence="1">
    <location>
        <begin position="439"/>
        <end position="622"/>
    </location>
</feature>
<dbReference type="Proteomes" id="UP000077755">
    <property type="component" value="Chromosome 4"/>
</dbReference>
<dbReference type="AlphaFoldDB" id="A0AAF1AWQ9"/>
<evidence type="ECO:0000259" key="1">
    <source>
        <dbReference type="Pfam" id="PF14214"/>
    </source>
</evidence>
<reference evidence="2" key="2">
    <citation type="submission" date="2022-03" db="EMBL/GenBank/DDBJ databases">
        <title>Draft title - Genomic analysis of global carrot germplasm unveils the trajectory of domestication and the origin of high carotenoid orange carrot.</title>
        <authorList>
            <person name="Iorizzo M."/>
            <person name="Ellison S."/>
            <person name="Senalik D."/>
            <person name="Macko-Podgorni A."/>
            <person name="Grzebelus D."/>
            <person name="Bostan H."/>
            <person name="Rolling W."/>
            <person name="Curaba J."/>
            <person name="Simon P."/>
        </authorList>
    </citation>
    <scope>NUCLEOTIDE SEQUENCE</scope>
    <source>
        <tissue evidence="2">Leaf</tissue>
    </source>
</reference>
<sequence>MGNSRYISHIVCPLTSMRQWPLISIRLLPLISIGPLCVTVMGHMGFQVPDEGKGPVPLQAVSGDGTSKRGRPKLTITEDVVERRKLSKRKQNARRTGHQGSASSDVFIVAPSARLPPARYSSQIHAAHGAEPSRTDDNNDVLNMGRPEQTCGSCQARVWAAEFTGRHVGPGPKSYSICCNKGKVQLPFLSVPPLELTRLLTGDDIQAKMYFHKSRIYNTMFAFCSFGAKVDETINNGRGPYVFRVTGQVYHNIASLVPPDGRTPKFAQLYMYDGYEANEHRINFTGDKGRVDRLIVATLDAMLSHNNVLVGIFNQIRQRFSGVEHVPVRLKLFERRTSDGRFHNSQSEEDYEIENIQAANAYEFAGLAVDNDFANKRDIVVHSKTLGLQHISELHPCYMSLQYPLLFPFGEDGYRIGIKHRDVQLSDNRGHNTISMREYYAFRTHYRVGEGHALTLGGRLFLQFLVDAWCSVERTRLLWVQRNQSLIRSDLYNNVVDSFRRGDTVATDLGKRVILPSTFTGGYRYMQQNFQDSLAICKEYGHPDLFITFTCNPKWDEIEAAIQMSSSHDASVRPDIVARVFKMKLDAMIADFTKHRVMGRVLAVVYTIEFQKRGLPHAHIVLWLAEGDKITTPNDIDSVISAEIPDQLNDPVGYKAVSQFMMHGPCGSANPKCPCMKNGRCSKYYPKSYSENTVIDADGYAQYRRRDTKNTVKCGKVFLDNRHVVPYHRGLLVKYQGHINVEWCNRSLAIKYLFKYIGKGPDMATIVLEREDRQSTNLEWPSTLCVMSEVRFRDNETLPEVVRRIDPDGTMFIQWMLTNRCDELGRELTFVQFPTKF</sequence>
<proteinExistence type="predicted"/>
<reference evidence="2" key="1">
    <citation type="journal article" date="2016" name="Nat. Genet.">
        <title>A high-quality carrot genome assembly provides new insights into carotenoid accumulation and asterid genome evolution.</title>
        <authorList>
            <person name="Iorizzo M."/>
            <person name="Ellison S."/>
            <person name="Senalik D."/>
            <person name="Zeng P."/>
            <person name="Satapoomin P."/>
            <person name="Huang J."/>
            <person name="Bowman M."/>
            <person name="Iovene M."/>
            <person name="Sanseverino W."/>
            <person name="Cavagnaro P."/>
            <person name="Yildiz M."/>
            <person name="Macko-Podgorni A."/>
            <person name="Moranska E."/>
            <person name="Grzebelus E."/>
            <person name="Grzebelus D."/>
            <person name="Ashrafi H."/>
            <person name="Zheng Z."/>
            <person name="Cheng S."/>
            <person name="Spooner D."/>
            <person name="Van Deynze A."/>
            <person name="Simon P."/>
        </authorList>
    </citation>
    <scope>NUCLEOTIDE SEQUENCE</scope>
    <source>
        <tissue evidence="2">Leaf</tissue>
    </source>
</reference>
<dbReference type="PANTHER" id="PTHR45786">
    <property type="entry name" value="DNA BINDING PROTEIN-LIKE"/>
    <property type="match status" value="1"/>
</dbReference>
<dbReference type="PANTHER" id="PTHR45786:SF74">
    <property type="entry name" value="ATP-DEPENDENT DNA HELICASE"/>
    <property type="match status" value="1"/>
</dbReference>
<name>A0AAF1AWQ9_DAUCS</name>